<feature type="transmembrane region" description="Helical" evidence="2">
    <location>
        <begin position="12"/>
        <end position="39"/>
    </location>
</feature>
<evidence type="ECO:0000256" key="1">
    <source>
        <dbReference type="SAM" id="MobiDB-lite"/>
    </source>
</evidence>
<keyword evidence="4" id="KW-1185">Reference proteome</keyword>
<dbReference type="Proteomes" id="UP000533598">
    <property type="component" value="Unassembled WGS sequence"/>
</dbReference>
<evidence type="ECO:0000256" key="2">
    <source>
        <dbReference type="SAM" id="Phobius"/>
    </source>
</evidence>
<keyword evidence="2" id="KW-0472">Membrane</keyword>
<dbReference type="EMBL" id="JACHMH010000001">
    <property type="protein sequence ID" value="MBB4677238.1"/>
    <property type="molecule type" value="Genomic_DNA"/>
</dbReference>
<sequence length="152" mass="16514">MDNPLYPPMSPGSIAAVLIGTMIGLVLLAAAAVLLWRAVHSDRAARRTREQIDMQVARDAYERGLATGRMERERPHDDHQFPVGRVVDAINQLGRHLSDQQHRLARQLDEMQTQLSRALVLAAGATVRTPTPPRPAPAPPPQGPVGPSTAKS</sequence>
<comment type="caution">
    <text evidence="3">The sequence shown here is derived from an EMBL/GenBank/DDBJ whole genome shotgun (WGS) entry which is preliminary data.</text>
</comment>
<keyword evidence="2" id="KW-0812">Transmembrane</keyword>
<keyword evidence="2" id="KW-1133">Transmembrane helix</keyword>
<name>A0A7W7CCB4_9PSEU</name>
<reference evidence="3 4" key="1">
    <citation type="submission" date="2020-08" db="EMBL/GenBank/DDBJ databases">
        <title>Sequencing the genomes of 1000 actinobacteria strains.</title>
        <authorList>
            <person name="Klenk H.-P."/>
        </authorList>
    </citation>
    <scope>NUCLEOTIDE SEQUENCE [LARGE SCALE GENOMIC DNA]</scope>
    <source>
        <strain evidence="3 4">DSM 44230</strain>
    </source>
</reference>
<dbReference type="AlphaFoldDB" id="A0A7W7CCB4"/>
<accession>A0A7W7CCB4</accession>
<organism evidence="3 4">
    <name type="scientific">Crossiella cryophila</name>
    <dbReference type="NCBI Taxonomy" id="43355"/>
    <lineage>
        <taxon>Bacteria</taxon>
        <taxon>Bacillati</taxon>
        <taxon>Actinomycetota</taxon>
        <taxon>Actinomycetes</taxon>
        <taxon>Pseudonocardiales</taxon>
        <taxon>Pseudonocardiaceae</taxon>
        <taxon>Crossiella</taxon>
    </lineage>
</organism>
<feature type="region of interest" description="Disordered" evidence="1">
    <location>
        <begin position="126"/>
        <end position="152"/>
    </location>
</feature>
<protein>
    <submittedName>
        <fullName evidence="3">Gas vesicle protein</fullName>
    </submittedName>
</protein>
<proteinExistence type="predicted"/>
<gene>
    <name evidence="3" type="ORF">HNR67_003356</name>
</gene>
<feature type="compositionally biased region" description="Pro residues" evidence="1">
    <location>
        <begin position="130"/>
        <end position="144"/>
    </location>
</feature>
<dbReference type="RefSeq" id="WP_185003194.1">
    <property type="nucleotide sequence ID" value="NZ_BAAAUI010000050.1"/>
</dbReference>
<evidence type="ECO:0000313" key="4">
    <source>
        <dbReference type="Proteomes" id="UP000533598"/>
    </source>
</evidence>
<evidence type="ECO:0000313" key="3">
    <source>
        <dbReference type="EMBL" id="MBB4677238.1"/>
    </source>
</evidence>